<dbReference type="RefSeq" id="WP_163518938.1">
    <property type="nucleotide sequence ID" value="NZ_JTCM02000033.1"/>
</dbReference>
<evidence type="ECO:0000313" key="2">
    <source>
        <dbReference type="Proteomes" id="UP000031549"/>
    </source>
</evidence>
<sequence length="60" mass="6994">MGRWGEWGTRGASAVRRHPTLRRLAWTRRTRGASAVRRHPLLRRLAWTRGINAQYPSTNN</sequence>
<dbReference type="Proteomes" id="UP000031549">
    <property type="component" value="Unassembled WGS sequence"/>
</dbReference>
<name>A0A846HBH7_9CYAN</name>
<reference evidence="1 2" key="1">
    <citation type="journal article" date="2015" name="Genome Announc.">
        <title>Draft Genome Sequence of Cyanobacterium Hassallia byssoidea Strain VB512170, Isolated from Monuments in India.</title>
        <authorList>
            <person name="Singh D."/>
            <person name="Chandrababunaidu M.M."/>
            <person name="Panda A."/>
            <person name="Sen D."/>
            <person name="Bhattacharyya S."/>
            <person name="Adhikary S.P."/>
            <person name="Tripathy S."/>
        </authorList>
    </citation>
    <scope>NUCLEOTIDE SEQUENCE [LARGE SCALE GENOMIC DNA]</scope>
    <source>
        <strain evidence="1 2">VB512170</strain>
    </source>
</reference>
<proteinExistence type="predicted"/>
<organism evidence="1 2">
    <name type="scientific">Hassallia byssoidea VB512170</name>
    <dbReference type="NCBI Taxonomy" id="1304833"/>
    <lineage>
        <taxon>Bacteria</taxon>
        <taxon>Bacillati</taxon>
        <taxon>Cyanobacteriota</taxon>
        <taxon>Cyanophyceae</taxon>
        <taxon>Nostocales</taxon>
        <taxon>Tolypothrichaceae</taxon>
        <taxon>Hassallia</taxon>
    </lineage>
</organism>
<evidence type="ECO:0000313" key="1">
    <source>
        <dbReference type="EMBL" id="NEU74044.1"/>
    </source>
</evidence>
<protein>
    <submittedName>
        <fullName evidence="1">Uncharacterized protein</fullName>
    </submittedName>
</protein>
<gene>
    <name evidence="1" type="ORF">PI95_016140</name>
</gene>
<dbReference type="EMBL" id="JTCM02000033">
    <property type="protein sequence ID" value="NEU74044.1"/>
    <property type="molecule type" value="Genomic_DNA"/>
</dbReference>
<keyword evidence="2" id="KW-1185">Reference proteome</keyword>
<comment type="caution">
    <text evidence="1">The sequence shown here is derived from an EMBL/GenBank/DDBJ whole genome shotgun (WGS) entry which is preliminary data.</text>
</comment>
<accession>A0A846HBH7</accession>
<dbReference type="AlphaFoldDB" id="A0A846HBH7"/>